<evidence type="ECO:0000256" key="4">
    <source>
        <dbReference type="ARBA" id="ARBA00018370"/>
    </source>
</evidence>
<gene>
    <name evidence="8" type="ORF">IMCC12053_1814</name>
</gene>
<protein>
    <recommendedName>
        <fullName evidence="4">Parvulin-like PPIase</fullName>
        <ecNumber evidence="3">5.2.1.8</ecNumber>
    </recommendedName>
    <alternativeName>
        <fullName evidence="6">Peptidyl-prolyl cis-trans isomerase plp</fullName>
    </alternativeName>
    <alternativeName>
        <fullName evidence="7">Rotamase plp</fullName>
    </alternativeName>
</protein>
<accession>A0A0N9ZJ59</accession>
<evidence type="ECO:0000256" key="7">
    <source>
        <dbReference type="ARBA" id="ARBA00031484"/>
    </source>
</evidence>
<dbReference type="Gene3D" id="3.10.50.40">
    <property type="match status" value="1"/>
</dbReference>
<dbReference type="InterPro" id="IPR027304">
    <property type="entry name" value="Trigger_fact/SurA_dom_sf"/>
</dbReference>
<dbReference type="SUPFAM" id="SSF109998">
    <property type="entry name" value="Triger factor/SurA peptide-binding domain-like"/>
    <property type="match status" value="1"/>
</dbReference>
<dbReference type="InterPro" id="IPR000297">
    <property type="entry name" value="PPIase_PpiC"/>
</dbReference>
<dbReference type="PANTHER" id="PTHR47245">
    <property type="entry name" value="PEPTIDYLPROLYL ISOMERASE"/>
    <property type="match status" value="1"/>
</dbReference>
<evidence type="ECO:0000256" key="5">
    <source>
        <dbReference type="ARBA" id="ARBA00023110"/>
    </source>
</evidence>
<evidence type="ECO:0000256" key="2">
    <source>
        <dbReference type="ARBA" id="ARBA00007656"/>
    </source>
</evidence>
<dbReference type="PANTHER" id="PTHR47245:SF2">
    <property type="entry name" value="PEPTIDYL-PROLYL CIS-TRANS ISOMERASE HP_0175-RELATED"/>
    <property type="match status" value="1"/>
</dbReference>
<evidence type="ECO:0000313" key="9">
    <source>
        <dbReference type="Proteomes" id="UP000064920"/>
    </source>
</evidence>
<dbReference type="RefSeq" id="WP_062218227.1">
    <property type="nucleotide sequence ID" value="NZ_CP012023.1"/>
</dbReference>
<dbReference type="Pfam" id="PF00639">
    <property type="entry name" value="Rotamase"/>
    <property type="match status" value="1"/>
</dbReference>
<comment type="similarity">
    <text evidence="2">Belongs to the PpiC/parvulin rotamase family.</text>
</comment>
<dbReference type="PROSITE" id="PS01096">
    <property type="entry name" value="PPIC_PPIASE_1"/>
    <property type="match status" value="1"/>
</dbReference>
<dbReference type="InterPro" id="IPR050245">
    <property type="entry name" value="PrsA_foldase"/>
</dbReference>
<dbReference type="AlphaFoldDB" id="A0A0N9ZJ59"/>
<proteinExistence type="inferred from homology"/>
<dbReference type="OrthoDB" id="14196at2"/>
<dbReference type="EC" id="5.2.1.8" evidence="3"/>
<dbReference type="InterPro" id="IPR023058">
    <property type="entry name" value="PPIase_PpiC_CS"/>
</dbReference>
<evidence type="ECO:0000256" key="1">
    <source>
        <dbReference type="ARBA" id="ARBA00000971"/>
    </source>
</evidence>
<evidence type="ECO:0000256" key="3">
    <source>
        <dbReference type="ARBA" id="ARBA00013194"/>
    </source>
</evidence>
<evidence type="ECO:0000313" key="8">
    <source>
        <dbReference type="EMBL" id="ALI55761.1"/>
    </source>
</evidence>
<name>A0A0N9ZJ59_9RHOB</name>
<comment type="catalytic activity">
    <reaction evidence="1">
        <text>[protein]-peptidylproline (omega=180) = [protein]-peptidylproline (omega=0)</text>
        <dbReference type="Rhea" id="RHEA:16237"/>
        <dbReference type="Rhea" id="RHEA-COMP:10747"/>
        <dbReference type="Rhea" id="RHEA-COMP:10748"/>
        <dbReference type="ChEBI" id="CHEBI:83833"/>
        <dbReference type="ChEBI" id="CHEBI:83834"/>
        <dbReference type="EC" id="5.2.1.8"/>
    </reaction>
</comment>
<evidence type="ECO:0000256" key="6">
    <source>
        <dbReference type="ARBA" id="ARBA00030642"/>
    </source>
</evidence>
<sequence length="280" mass="30521">MKYRRFIAALVISQAALTATPLFAQEISADTVVATVNGSSITMGNVIAARGTLPEQYQTLPVDELFTGILEQMIQQEVLRQSIGEPNKALQIQMQNETRAIFAGAALEEMAERAMTDEAIEAFYNETYASAEPSREYRAAHILVETEDEAKALLVDLDGGVDFADLARQKSTGPSGPNGGDLGWFGKGMMVAPFEEAVAAMEEGAVSAPVQTQFGWHIIKLVETRLQDIPSLDDMREEIEAQLADVALREGVERLTNDATIERIELDVKDAVNDDTLLAD</sequence>
<dbReference type="STRING" id="1397108.IMCC12053_1814"/>
<keyword evidence="9" id="KW-1185">Reference proteome</keyword>
<dbReference type="SUPFAM" id="SSF54534">
    <property type="entry name" value="FKBP-like"/>
    <property type="match status" value="1"/>
</dbReference>
<dbReference type="KEGG" id="cmar:IMCC12053_1814"/>
<organism evidence="8 9">
    <name type="scientific">Celeribacter marinus</name>
    <dbReference type="NCBI Taxonomy" id="1397108"/>
    <lineage>
        <taxon>Bacteria</taxon>
        <taxon>Pseudomonadati</taxon>
        <taxon>Pseudomonadota</taxon>
        <taxon>Alphaproteobacteria</taxon>
        <taxon>Rhodobacterales</taxon>
        <taxon>Roseobacteraceae</taxon>
        <taxon>Celeribacter</taxon>
    </lineage>
</organism>
<dbReference type="PROSITE" id="PS50198">
    <property type="entry name" value="PPIC_PPIASE_2"/>
    <property type="match status" value="1"/>
</dbReference>
<dbReference type="Proteomes" id="UP000064920">
    <property type="component" value="Chromosome"/>
</dbReference>
<dbReference type="GO" id="GO:0003755">
    <property type="term" value="F:peptidyl-prolyl cis-trans isomerase activity"/>
    <property type="evidence" value="ECO:0007669"/>
    <property type="project" value="UniProtKB-KW"/>
</dbReference>
<dbReference type="InterPro" id="IPR046357">
    <property type="entry name" value="PPIase_dom_sf"/>
</dbReference>
<dbReference type="EMBL" id="CP012023">
    <property type="protein sequence ID" value="ALI55761.1"/>
    <property type="molecule type" value="Genomic_DNA"/>
</dbReference>
<keyword evidence="8" id="KW-0413">Isomerase</keyword>
<keyword evidence="5" id="KW-0697">Rotamase</keyword>
<dbReference type="PATRIC" id="fig|1397108.4.peg.1852"/>
<reference evidence="8 9" key="1">
    <citation type="submission" date="2015-05" db="EMBL/GenBank/DDBJ databases">
        <authorList>
            <person name="Wang D.B."/>
            <person name="Wang M."/>
        </authorList>
    </citation>
    <scope>NUCLEOTIDE SEQUENCE [LARGE SCALE GENOMIC DNA]</scope>
    <source>
        <strain evidence="8 9">IMCC 12053</strain>
    </source>
</reference>